<dbReference type="eggNOG" id="COG3344">
    <property type="taxonomic scope" value="Bacteria"/>
</dbReference>
<evidence type="ECO:0000313" key="2">
    <source>
        <dbReference type="Proteomes" id="UP000005139"/>
    </source>
</evidence>
<sequence>MQNEKEARKHQAVATEILEGQLKLTVNKENTHITHVGKGVPYLGFIICRKTVVIALKKIKSFKASLSGAVYTRPVRTIL</sequence>
<dbReference type="AlphaFoldDB" id="A1HT65"/>
<evidence type="ECO:0000313" key="1">
    <source>
        <dbReference type="EMBL" id="EAX46780.1"/>
    </source>
</evidence>
<name>A1HT65_9FIRM</name>
<gene>
    <name evidence="1" type="ORF">TcarDRAFT_0445</name>
</gene>
<dbReference type="EMBL" id="AAWL01000022">
    <property type="protein sequence ID" value="EAX46780.1"/>
    <property type="molecule type" value="Genomic_DNA"/>
</dbReference>
<comment type="caution">
    <text evidence="1">The sequence shown here is derived from an EMBL/GenBank/DDBJ whole genome shotgun (WGS) entry which is preliminary data.</text>
</comment>
<reference evidence="1 2" key="1">
    <citation type="submission" date="2007-01" db="EMBL/GenBank/DDBJ databases">
        <title>Annotation of the draft genome assembly of Thermosinus carboxydivorans Nor1.</title>
        <authorList>
            <consortium name="US DOE Joint Genome Institute (JGI-ORNL)"/>
            <person name="Larimer F."/>
            <person name="Land M."/>
            <person name="Hauser L."/>
        </authorList>
    </citation>
    <scope>NUCLEOTIDE SEQUENCE [LARGE SCALE GENOMIC DNA]</scope>
    <source>
        <strain evidence="1 2">Nor1</strain>
    </source>
</reference>
<keyword evidence="2" id="KW-1185">Reference proteome</keyword>
<proteinExistence type="predicted"/>
<organism evidence="1 2">
    <name type="scientific">Thermosinus carboxydivorans Nor1</name>
    <dbReference type="NCBI Taxonomy" id="401526"/>
    <lineage>
        <taxon>Bacteria</taxon>
        <taxon>Bacillati</taxon>
        <taxon>Bacillota</taxon>
        <taxon>Negativicutes</taxon>
        <taxon>Selenomonadales</taxon>
        <taxon>Sporomusaceae</taxon>
        <taxon>Thermosinus</taxon>
    </lineage>
</organism>
<accession>A1HT65</accession>
<dbReference type="Proteomes" id="UP000005139">
    <property type="component" value="Unassembled WGS sequence"/>
</dbReference>
<reference evidence="1 2" key="2">
    <citation type="submission" date="2007-01" db="EMBL/GenBank/DDBJ databases">
        <title>Sequencing of the draft genome and assembly of Thermosinus carboxydivorans Nor1.</title>
        <authorList>
            <consortium name="US DOE Joint Genome Institute (JGI-PGF)"/>
            <person name="Copeland A."/>
            <person name="Lucas S."/>
            <person name="Lapidus A."/>
            <person name="Barry K."/>
            <person name="Glavina del Rio T."/>
            <person name="Dalin E."/>
            <person name="Tice H."/>
            <person name="Bruce D."/>
            <person name="Pitluck S."/>
            <person name="Richardson P."/>
        </authorList>
    </citation>
    <scope>NUCLEOTIDE SEQUENCE [LARGE SCALE GENOMIC DNA]</scope>
    <source>
        <strain evidence="1 2">Nor1</strain>
    </source>
</reference>
<protein>
    <submittedName>
        <fullName evidence="1">Uncharacterized protein</fullName>
    </submittedName>
</protein>